<gene>
    <name evidence="3" type="ORF">HINF_LOCUS33152</name>
    <name evidence="1" type="ORF">HINF_LOCUS38359</name>
    <name evidence="2" type="ORF">HINF_LOCUS38684</name>
    <name evidence="4" type="ORF">HINF_LOCUS56938</name>
</gene>
<dbReference type="AlphaFoldDB" id="A0AA86Q229"/>
<evidence type="ECO:0000313" key="4">
    <source>
        <dbReference type="EMBL" id="CAL6074880.1"/>
    </source>
</evidence>
<dbReference type="EMBL" id="CATOUU010000816">
    <property type="protein sequence ID" value="CAI9950714.1"/>
    <property type="molecule type" value="Genomic_DNA"/>
</dbReference>
<accession>A0AA86Q229</accession>
<sequence length="212" mass="25600">MFNERFVEQILITIYQQTTVTMRKHEDRKRAREANMQRANTVDLFRILKAQCPLYTTQVSFRAFQDLFQVLGYDDDDDKFFKHHVLKNTFFKYPVKNILEDIEKESLESKMYRQAAYDEFMAECVKSESERQKWWEKYDKTDSESETKERFGQIRNLPVQKFKDTVKVDLEEELGALAQQFTQYTVWNRGTMKIDDSHYHAQQKDDAEFFNM</sequence>
<protein>
    <submittedName>
        <fullName evidence="3">Hypothetical_protein</fullName>
    </submittedName>
</protein>
<organism evidence="1">
    <name type="scientific">Hexamita inflata</name>
    <dbReference type="NCBI Taxonomy" id="28002"/>
    <lineage>
        <taxon>Eukaryota</taxon>
        <taxon>Metamonada</taxon>
        <taxon>Diplomonadida</taxon>
        <taxon>Hexamitidae</taxon>
        <taxon>Hexamitinae</taxon>
        <taxon>Hexamita</taxon>
    </lineage>
</organism>
<proteinExistence type="predicted"/>
<evidence type="ECO:0000313" key="2">
    <source>
        <dbReference type="EMBL" id="CAI9951039.1"/>
    </source>
</evidence>
<keyword evidence="5" id="KW-1185">Reference proteome</keyword>
<reference evidence="3 5" key="2">
    <citation type="submission" date="2024-07" db="EMBL/GenBank/DDBJ databases">
        <authorList>
            <person name="Akdeniz Z."/>
        </authorList>
    </citation>
    <scope>NUCLEOTIDE SEQUENCE [LARGE SCALE GENOMIC DNA]</scope>
</reference>
<reference evidence="1" key="1">
    <citation type="submission" date="2023-06" db="EMBL/GenBank/DDBJ databases">
        <authorList>
            <person name="Kurt Z."/>
        </authorList>
    </citation>
    <scope>NUCLEOTIDE SEQUENCE</scope>
</reference>
<evidence type="ECO:0000313" key="3">
    <source>
        <dbReference type="EMBL" id="CAL6030275.1"/>
    </source>
</evidence>
<evidence type="ECO:0000313" key="1">
    <source>
        <dbReference type="EMBL" id="CAI9950714.1"/>
    </source>
</evidence>
<evidence type="ECO:0000313" key="5">
    <source>
        <dbReference type="Proteomes" id="UP001642409"/>
    </source>
</evidence>
<dbReference type="Proteomes" id="UP001642409">
    <property type="component" value="Unassembled WGS sequence"/>
</dbReference>
<dbReference type="EMBL" id="CAXDID020000310">
    <property type="protein sequence ID" value="CAL6074880.1"/>
    <property type="molecule type" value="Genomic_DNA"/>
</dbReference>
<name>A0AA86Q229_9EUKA</name>
<dbReference type="EMBL" id="CATOUU010000822">
    <property type="protein sequence ID" value="CAI9951039.1"/>
    <property type="molecule type" value="Genomic_DNA"/>
</dbReference>
<dbReference type="EMBL" id="CAXDID020000115">
    <property type="protein sequence ID" value="CAL6030275.1"/>
    <property type="molecule type" value="Genomic_DNA"/>
</dbReference>
<comment type="caution">
    <text evidence="1">The sequence shown here is derived from an EMBL/GenBank/DDBJ whole genome shotgun (WGS) entry which is preliminary data.</text>
</comment>